<keyword evidence="1" id="KW-0472">Membrane</keyword>
<organism evidence="2 3">
    <name type="scientific">Hallella mizrahii</name>
    <dbReference type="NCBI Taxonomy" id="2606637"/>
    <lineage>
        <taxon>Bacteria</taxon>
        <taxon>Pseudomonadati</taxon>
        <taxon>Bacteroidota</taxon>
        <taxon>Bacteroidia</taxon>
        <taxon>Bacteroidales</taxon>
        <taxon>Prevotellaceae</taxon>
        <taxon>Hallella</taxon>
    </lineage>
</organism>
<dbReference type="Gene3D" id="3.30.70.1440">
    <property type="entry name" value="Multidrug efflux transporter AcrB pore domain"/>
    <property type="match status" value="1"/>
</dbReference>
<proteinExistence type="predicted"/>
<feature type="transmembrane region" description="Helical" evidence="1">
    <location>
        <begin position="392"/>
        <end position="417"/>
    </location>
</feature>
<keyword evidence="1" id="KW-0812">Transmembrane</keyword>
<dbReference type="InterPro" id="IPR027463">
    <property type="entry name" value="AcrB_DN_DC_subdom"/>
</dbReference>
<dbReference type="SUPFAM" id="SSF82693">
    <property type="entry name" value="Multidrug efflux transporter AcrB pore domain, PN1, PN2, PC1 and PC2 subdomains"/>
    <property type="match status" value="2"/>
</dbReference>
<keyword evidence="1" id="KW-1133">Transmembrane helix</keyword>
<protein>
    <submittedName>
        <fullName evidence="2">Efflux RND transporter permease subunit</fullName>
    </submittedName>
</protein>
<feature type="transmembrane region" description="Helical" evidence="1">
    <location>
        <begin position="366"/>
        <end position="386"/>
    </location>
</feature>
<dbReference type="RefSeq" id="WP_154535051.1">
    <property type="nucleotide sequence ID" value="NZ_VUNG01000039.1"/>
</dbReference>
<gene>
    <name evidence="2" type="ORF">FYJ73_12440</name>
</gene>
<dbReference type="Pfam" id="PF00873">
    <property type="entry name" value="ACR_tran"/>
    <property type="match status" value="1"/>
</dbReference>
<dbReference type="Gene3D" id="3.30.70.1430">
    <property type="entry name" value="Multidrug efflux transporter AcrB pore domain"/>
    <property type="match status" value="2"/>
</dbReference>
<feature type="transmembrane region" description="Helical" evidence="1">
    <location>
        <begin position="997"/>
        <end position="1020"/>
    </location>
</feature>
<accession>A0A7K0KHP0</accession>
<feature type="transmembrane region" description="Helical" evidence="1">
    <location>
        <begin position="534"/>
        <end position="555"/>
    </location>
</feature>
<evidence type="ECO:0000256" key="1">
    <source>
        <dbReference type="SAM" id="Phobius"/>
    </source>
</evidence>
<dbReference type="PANTHER" id="PTHR32063:SF18">
    <property type="entry name" value="CATION EFFLUX SYSTEM PROTEIN"/>
    <property type="match status" value="1"/>
</dbReference>
<dbReference type="Proteomes" id="UP000438914">
    <property type="component" value="Unassembled WGS sequence"/>
</dbReference>
<dbReference type="Gene3D" id="3.30.2090.10">
    <property type="entry name" value="Multidrug efflux transporter AcrB TolC docking domain, DN and DC subdomains"/>
    <property type="match status" value="2"/>
</dbReference>
<feature type="transmembrane region" description="Helical" evidence="1">
    <location>
        <begin position="917"/>
        <end position="940"/>
    </location>
</feature>
<dbReference type="SUPFAM" id="SSF82866">
    <property type="entry name" value="Multidrug efflux transporter AcrB transmembrane domain"/>
    <property type="match status" value="2"/>
</dbReference>
<comment type="caution">
    <text evidence="2">The sequence shown here is derived from an EMBL/GenBank/DDBJ whole genome shotgun (WGS) entry which is preliminary data.</text>
</comment>
<feature type="transmembrane region" description="Helical" evidence="1">
    <location>
        <begin position="437"/>
        <end position="457"/>
    </location>
</feature>
<feature type="transmembrane region" description="Helical" evidence="1">
    <location>
        <begin position="969"/>
        <end position="991"/>
    </location>
</feature>
<dbReference type="Gene3D" id="3.30.70.1320">
    <property type="entry name" value="Multidrug efflux transporter AcrB pore domain like"/>
    <property type="match status" value="1"/>
</dbReference>
<dbReference type="InterPro" id="IPR001036">
    <property type="entry name" value="Acrflvin-R"/>
</dbReference>
<feature type="transmembrane region" description="Helical" evidence="1">
    <location>
        <begin position="893"/>
        <end position="911"/>
    </location>
</feature>
<feature type="transmembrane region" description="Helical" evidence="1">
    <location>
        <begin position="341"/>
        <end position="359"/>
    </location>
</feature>
<feature type="transmembrane region" description="Helical" evidence="1">
    <location>
        <begin position="12"/>
        <end position="35"/>
    </location>
</feature>
<feature type="transmembrane region" description="Helical" evidence="1">
    <location>
        <begin position="469"/>
        <end position="495"/>
    </location>
</feature>
<dbReference type="EMBL" id="VUNG01000039">
    <property type="protein sequence ID" value="MST85463.1"/>
    <property type="molecule type" value="Genomic_DNA"/>
</dbReference>
<feature type="transmembrane region" description="Helical" evidence="1">
    <location>
        <begin position="867"/>
        <end position="886"/>
    </location>
</feature>
<reference evidence="2 3" key="1">
    <citation type="submission" date="2019-08" db="EMBL/GenBank/DDBJ databases">
        <title>In-depth cultivation of the pig gut microbiome towards novel bacterial diversity and tailored functional studies.</title>
        <authorList>
            <person name="Wylensek D."/>
            <person name="Hitch T.C.A."/>
            <person name="Clavel T."/>
        </authorList>
    </citation>
    <scope>NUCLEOTIDE SEQUENCE [LARGE SCALE GENOMIC DNA]</scope>
    <source>
        <strain evidence="2 3">LKV-178-WT-2A</strain>
    </source>
</reference>
<dbReference type="GO" id="GO:0005886">
    <property type="term" value="C:plasma membrane"/>
    <property type="evidence" value="ECO:0007669"/>
    <property type="project" value="TreeGrafter"/>
</dbReference>
<sequence>MQKKHRSFQEICLYYRQIVILLVTCLVALGVYGLVNINKNEFPDYTVREGIVAAVYPGATSEEVEQQVTKPLERYIFSYKEVLKEKTVSYSRDGMSIIVVELNENIEDKDEFWSKFKHGVQTFKSSSLPVGVLAVRVQDDFGDVSSELISLESKDKTYRELWRYMMIMQDSLRMIPSVGKMSLTGEQNPQIDIYLDATRLSKYGISYIAVAQELAGKGFTSTGGNVGNRFYRSPIHVDESLNTIYDVENAVIYTDPRGKTVRLKDVATVKIEYPDLTKYVTVNGTKALLLSVTNKEGTNISTMGSAINKKLEHIKADLPADVHISKITDQKQVVDDSIYDFLRELLIAICSVLLVVVLIMPRQVAAVAAATMPITIFISLGLFYIFDLELNTVTLAALIMTLGMIVDDSIVIIDGYVNNLAAGMHRWAAAVEATNHFLKSIFSATLCISITFFPFLITMTGVMHDFLKMFPWAISIVLFVSMIIAQTLLPILMYFAIRKPIETGVTVNGKKAFNLLDVMQRFYNKAIEKCFAHWRVTLGAGIASIVIGCLVFALLPQKLMPIAQRDQFAVEVFMPTGTTVKGTNVLTDSLEHMIRRIPGVVSVANFHGMSSPRFQTTYAPQIPGDNFAQFIVNTKSNDATEKIVAECKKRFTNYFPEGIVKIKHLSYSKEENPIEVRITGDDFTALNTAADSIEHRLRLRDGLELVRTDWREPLATTRIKLNEDAADRLGLTNAYVQMNLALRYSSGLPVAQMWDGDFSVKTVIKSLHSDSSSVNDLLNEQMPVLGGLRSVPLREIATVENKMEYGQIVHRNGLRTISVVAEVDPQYNVEHMNASIMKEVASMHLPEGVQVSYGGQYETDTEQIPNIVAALIIAVCIIFFVLIWHFRNVRESFIMLGSLALCIFGASVGIWMTGIDVSLTCILGFVSLMGVLVRNGIILFDYAHELYNTKNMSMHDSILEAAKERMRPIFLTSACASVGVVPMLLGGSSLWMPMAAVIFLGTIFTMFFILTVMPVAYWRFMEDPKVKLARDVEMMKA</sequence>
<dbReference type="PANTHER" id="PTHR32063">
    <property type="match status" value="1"/>
</dbReference>
<dbReference type="PRINTS" id="PR00702">
    <property type="entry name" value="ACRIFLAVINRP"/>
</dbReference>
<dbReference type="Gene3D" id="1.20.1640.10">
    <property type="entry name" value="Multidrug efflux transporter AcrB transmembrane domain"/>
    <property type="match status" value="2"/>
</dbReference>
<dbReference type="GO" id="GO:0042910">
    <property type="term" value="F:xenobiotic transmembrane transporter activity"/>
    <property type="evidence" value="ECO:0007669"/>
    <property type="project" value="TreeGrafter"/>
</dbReference>
<evidence type="ECO:0000313" key="2">
    <source>
        <dbReference type="EMBL" id="MST85463.1"/>
    </source>
</evidence>
<dbReference type="SUPFAM" id="SSF82714">
    <property type="entry name" value="Multidrug efflux transporter AcrB TolC docking domain, DN and DC subdomains"/>
    <property type="match status" value="1"/>
</dbReference>
<name>A0A7K0KHP0_9BACT</name>
<keyword evidence="3" id="KW-1185">Reference proteome</keyword>
<evidence type="ECO:0000313" key="3">
    <source>
        <dbReference type="Proteomes" id="UP000438914"/>
    </source>
</evidence>
<dbReference type="AlphaFoldDB" id="A0A7K0KHP0"/>